<organism evidence="3 4">
    <name type="scientific">Desulfuromonas versatilis</name>
    <dbReference type="NCBI Taxonomy" id="2802975"/>
    <lineage>
        <taxon>Bacteria</taxon>
        <taxon>Pseudomonadati</taxon>
        <taxon>Thermodesulfobacteriota</taxon>
        <taxon>Desulfuromonadia</taxon>
        <taxon>Desulfuromonadales</taxon>
        <taxon>Desulfuromonadaceae</taxon>
        <taxon>Desulfuromonas</taxon>
    </lineage>
</organism>
<evidence type="ECO:0000259" key="2">
    <source>
        <dbReference type="Pfam" id="PF10816"/>
    </source>
</evidence>
<dbReference type="EMBL" id="AP024355">
    <property type="protein sequence ID" value="BCR03234.1"/>
    <property type="molecule type" value="Genomic_DNA"/>
</dbReference>
<feature type="transmembrane region" description="Helical" evidence="1">
    <location>
        <begin position="28"/>
        <end position="49"/>
    </location>
</feature>
<protein>
    <recommendedName>
        <fullName evidence="2">DUF2760 domain-containing protein</fullName>
    </recommendedName>
</protein>
<keyword evidence="4" id="KW-1185">Reference proteome</keyword>
<evidence type="ECO:0000313" key="3">
    <source>
        <dbReference type="EMBL" id="BCR03234.1"/>
    </source>
</evidence>
<evidence type="ECO:0000256" key="1">
    <source>
        <dbReference type="SAM" id="Phobius"/>
    </source>
</evidence>
<dbReference type="InterPro" id="IPR021212">
    <property type="entry name" value="DUF2760"/>
</dbReference>
<keyword evidence="1" id="KW-0472">Membrane</keyword>
<feature type="domain" description="DUF2760" evidence="2">
    <location>
        <begin position="90"/>
        <end position="213"/>
    </location>
</feature>
<proteinExistence type="predicted"/>
<reference evidence="3 4" key="1">
    <citation type="journal article" date="2016" name="C (Basel)">
        <title>Selective Growth of and Electricity Production by Marine Exoelectrogenic Bacteria in Self-Aggregated Hydrogel of Microbially Reduced Graphene Oxide.</title>
        <authorList>
            <person name="Yoshida N."/>
            <person name="Goto Y."/>
            <person name="Miyata Y."/>
        </authorList>
    </citation>
    <scope>NUCLEOTIDE SEQUENCE [LARGE SCALE GENOMIC DNA]</scope>
    <source>
        <strain evidence="3 4">NIT-T3</strain>
    </source>
</reference>
<gene>
    <name evidence="3" type="ORF">DESUT3_03030</name>
</gene>
<name>A0ABM8HM09_9BACT</name>
<evidence type="ECO:0000313" key="4">
    <source>
        <dbReference type="Proteomes" id="UP001319827"/>
    </source>
</evidence>
<keyword evidence="1" id="KW-1133">Transmembrane helix</keyword>
<reference evidence="3 4" key="2">
    <citation type="journal article" date="2021" name="Int. J. Syst. Evol. Microbiol.">
        <title>Isolation and Polyphasic Characterization of Desulfuromonas versatilis sp. Nov., an Electrogenic Bacteria Capable of Versatile Metabolism Isolated from a Graphene Oxide-Reducing Enrichment Culture.</title>
        <authorList>
            <person name="Xie L."/>
            <person name="Yoshida N."/>
            <person name="Ishii S."/>
            <person name="Meng L."/>
        </authorList>
    </citation>
    <scope>NUCLEOTIDE SEQUENCE [LARGE SCALE GENOMIC DNA]</scope>
    <source>
        <strain evidence="3 4">NIT-T3</strain>
    </source>
</reference>
<keyword evidence="1" id="KW-0812">Transmembrane</keyword>
<dbReference type="Pfam" id="PF10816">
    <property type="entry name" value="DUF2760"/>
    <property type="match status" value="1"/>
</dbReference>
<accession>A0ABM8HM09</accession>
<sequence length="215" mass="23446">MDLLLTLIILALANVLFFYPLEPRYVPALQVAVSALLGVLFVLETFYLIRRRIRKTEEEELLAIKRGAAAPAPAAPAVAVAPEAAVEAGVVQFLARLQEKGRLVDFVMDDITPYSNEQVGAAARVVHQGCREVLQSAFEIKPVHGGEEREELTLSGDFDAAAYRLVGKVPEQPPYKGVVLHRGWKTARVSLPRISEAAREAAAREVIAPAEVEIA</sequence>
<dbReference type="RefSeq" id="WP_221250717.1">
    <property type="nucleotide sequence ID" value="NZ_AP024355.1"/>
</dbReference>
<dbReference type="Proteomes" id="UP001319827">
    <property type="component" value="Chromosome"/>
</dbReference>